<name>A0A9D7S699_9BACT</name>
<sequence>MQADSIIECVPNFSEGRNIDIINQISQAIEGVPNVKLLNVDPGKSTNRTVITFAGHPDDVIEAAFQAIKRASELIDMRHHTGEHPRMGATDVCPLIPVSGISMAETVVYARKLSERVGRELQIPVYLYEAAASAPHRVNLADIRSGEYEGLEDKMKLPKWAPDFGPGTMNVKSGATVIGARDFLIAYNVNLNTNSVKLANEVAFDIRENGRPKRDIETGKIVKNELGEVERINGICPSVKAIGWYIEEYGFTQVSMNLTNLDKTNLHEAFEACRKSSEQHGLLVTGSELVGLIPKKAILDAGTYYLKKQGRSLGVSEQELIKIAIQSLGLNSISIFDPKQRIIEYMLDNKTNQLIDLSLRQFTELTSSENPAPGGGSVSAYIGALGAALGTMVANLSAHKKGYESQFDFFSNYAATGQKMSSSLLQLVDADTDAFNGIISAFRLPKTSIEDKKIRKKAIFNATIKAIEVPMRTIEIAASTLDLVKAMVEHGNPNSISDAAVGALCVRAAVEGAALNVKINALGIDDEVLKNEYIQKANLNVQSVQNQVNEILNIVNQKMKLD</sequence>
<dbReference type="Pfam" id="PF04961">
    <property type="entry name" value="FTCD_C"/>
    <property type="match status" value="1"/>
</dbReference>
<reference evidence="22 23" key="1">
    <citation type="submission" date="2020-10" db="EMBL/GenBank/DDBJ databases">
        <title>Connecting structure to function with the recovery of over 1000 high-quality activated sludge metagenome-assembled genomes encoding full-length rRNA genes using long-read sequencing.</title>
        <authorList>
            <person name="Singleton C.M."/>
            <person name="Petriglieri F."/>
            <person name="Kristensen J.M."/>
            <person name="Kirkegaard R.H."/>
            <person name="Michaelsen T.Y."/>
            <person name="Andersen M.H."/>
            <person name="Karst S.M."/>
            <person name="Dueholm M.S."/>
            <person name="Nielsen P.H."/>
            <person name="Albertsen M."/>
        </authorList>
    </citation>
    <scope>NUCLEOTIDE SEQUENCE [LARGE SCALE GENOMIC DNA]</scope>
    <source>
        <strain evidence="22">Ribe_18-Q3-R11-54_BAT3C.373</strain>
    </source>
</reference>
<dbReference type="EMBL" id="JADKFW010000004">
    <property type="protein sequence ID" value="MBK9716174.1"/>
    <property type="molecule type" value="Genomic_DNA"/>
</dbReference>
<evidence type="ECO:0000256" key="7">
    <source>
        <dbReference type="ARBA" id="ARBA00012998"/>
    </source>
</evidence>
<evidence type="ECO:0000256" key="5">
    <source>
        <dbReference type="ARBA" id="ARBA00010825"/>
    </source>
</evidence>
<dbReference type="Pfam" id="PF02971">
    <property type="entry name" value="FTCD"/>
    <property type="match status" value="1"/>
</dbReference>
<feature type="domain" description="Formiminotransferase C-terminal subdomain" evidence="20">
    <location>
        <begin position="183"/>
        <end position="346"/>
    </location>
</feature>
<evidence type="ECO:0000256" key="2">
    <source>
        <dbReference type="ARBA" id="ARBA00004555"/>
    </source>
</evidence>
<dbReference type="GO" id="GO:0005542">
    <property type="term" value="F:folic acid binding"/>
    <property type="evidence" value="ECO:0007669"/>
    <property type="project" value="UniProtKB-KW"/>
</dbReference>
<dbReference type="GO" id="GO:0005814">
    <property type="term" value="C:centriole"/>
    <property type="evidence" value="ECO:0007669"/>
    <property type="project" value="UniProtKB-SubCell"/>
</dbReference>
<dbReference type="EC" id="2.1.2.5" evidence="6"/>
<evidence type="ECO:0000256" key="16">
    <source>
        <dbReference type="ARBA" id="ARBA00023268"/>
    </source>
</evidence>
<dbReference type="InterPro" id="IPR022384">
    <property type="entry name" value="FormiminoTrfase_cat_dom_sf"/>
</dbReference>
<dbReference type="Gene3D" id="1.20.120.680">
    <property type="entry name" value="Formiminotetrahydrofolate cyclodeaminase monomer, up-and-down helical bundle"/>
    <property type="match status" value="1"/>
</dbReference>
<dbReference type="InterPro" id="IPR007044">
    <property type="entry name" value="Cyclodeamin/CycHdrlase"/>
</dbReference>
<dbReference type="GO" id="GO:0006547">
    <property type="term" value="P:L-histidine metabolic process"/>
    <property type="evidence" value="ECO:0007669"/>
    <property type="project" value="UniProtKB-KW"/>
</dbReference>
<dbReference type="SMART" id="SM01222">
    <property type="entry name" value="FTCD_N"/>
    <property type="match status" value="1"/>
</dbReference>
<comment type="pathway">
    <text evidence="3">Amino-acid degradation; L-histidine degradation into L-glutamate; L-glutamate from N-formimidoyl-L-glutamate (transferase route): step 1/1.</text>
</comment>
<evidence type="ECO:0000259" key="21">
    <source>
        <dbReference type="SMART" id="SM01222"/>
    </source>
</evidence>
<keyword evidence="12" id="KW-0290">Folate-binding</keyword>
<dbReference type="SMART" id="SM01221">
    <property type="entry name" value="FTCD"/>
    <property type="match status" value="1"/>
</dbReference>
<keyword evidence="15" id="KW-0456">Lyase</keyword>
<dbReference type="InterPro" id="IPR037070">
    <property type="entry name" value="Formiminotransferase_C_sf"/>
</dbReference>
<dbReference type="PANTHER" id="PTHR12234:SF0">
    <property type="entry name" value="FORMIMIDOYLTRANSFERASE-CYCLODEAMINASE"/>
    <property type="match status" value="1"/>
</dbReference>
<evidence type="ECO:0000256" key="11">
    <source>
        <dbReference type="ARBA" id="ARBA00022808"/>
    </source>
</evidence>
<dbReference type="Proteomes" id="UP000808349">
    <property type="component" value="Unassembled WGS sequence"/>
</dbReference>
<keyword evidence="13" id="KW-0333">Golgi apparatus</keyword>
<dbReference type="InterPro" id="IPR037064">
    <property type="entry name" value="Formiminotransferase_N_sf"/>
</dbReference>
<protein>
    <recommendedName>
        <fullName evidence="8">Formimidoyltransferase-cyclodeaminase</fullName>
        <ecNumber evidence="6">2.1.2.5</ecNumber>
        <ecNumber evidence="7">4.3.1.4</ecNumber>
    </recommendedName>
    <alternativeName>
        <fullName evidence="19">Formiminotransferase-cyclodeaminase</fullName>
    </alternativeName>
</protein>
<dbReference type="SUPFAM" id="SSF101262">
    <property type="entry name" value="Methenyltetrahydrofolate cyclohydrolase-like"/>
    <property type="match status" value="1"/>
</dbReference>
<comment type="similarity">
    <text evidence="5">In the C-terminal section; belongs to the cyclodeaminase/cyclohydrolase family.</text>
</comment>
<accession>A0A9D7S699</accession>
<dbReference type="GO" id="GO:0030409">
    <property type="term" value="F:glutamate formimidoyltransferase activity"/>
    <property type="evidence" value="ECO:0007669"/>
    <property type="project" value="UniProtKB-EC"/>
</dbReference>
<dbReference type="NCBIfam" id="TIGR02024">
    <property type="entry name" value="FtcD"/>
    <property type="match status" value="1"/>
</dbReference>
<dbReference type="InterPro" id="IPR036178">
    <property type="entry name" value="Formintransfe-cycloase-like_sf"/>
</dbReference>
<dbReference type="AlphaFoldDB" id="A0A9D7S699"/>
<comment type="function">
    <text evidence="17">Folate-dependent enzyme, that displays both transferase and deaminase activity. Serves to channel one-carbon units from formiminoglutamate to the folate pool.</text>
</comment>
<feature type="domain" description="Formiminotransferase N-terminal subdomain" evidence="21">
    <location>
        <begin position="5"/>
        <end position="182"/>
    </location>
</feature>
<dbReference type="SUPFAM" id="SSF55116">
    <property type="entry name" value="Formiminotransferase domain of formiminotransferase-cyclodeaminase"/>
    <property type="match status" value="2"/>
</dbReference>
<dbReference type="InterPro" id="IPR051623">
    <property type="entry name" value="FTCD"/>
</dbReference>
<evidence type="ECO:0000256" key="14">
    <source>
        <dbReference type="ARBA" id="ARBA00023212"/>
    </source>
</evidence>
<evidence type="ECO:0000256" key="8">
    <source>
        <dbReference type="ARBA" id="ARBA00017787"/>
    </source>
</evidence>
<evidence type="ECO:0000259" key="20">
    <source>
        <dbReference type="SMART" id="SM01221"/>
    </source>
</evidence>
<evidence type="ECO:0000313" key="23">
    <source>
        <dbReference type="Proteomes" id="UP000808349"/>
    </source>
</evidence>
<dbReference type="GO" id="GO:0030412">
    <property type="term" value="F:formimidoyltetrahydrofolate cyclodeaminase activity"/>
    <property type="evidence" value="ECO:0007669"/>
    <property type="project" value="UniProtKB-EC"/>
</dbReference>
<organism evidence="22 23">
    <name type="scientific">Candidatus Defluviibacterium haderslevense</name>
    <dbReference type="NCBI Taxonomy" id="2981993"/>
    <lineage>
        <taxon>Bacteria</taxon>
        <taxon>Pseudomonadati</taxon>
        <taxon>Bacteroidota</taxon>
        <taxon>Saprospiria</taxon>
        <taxon>Saprospirales</taxon>
        <taxon>Saprospiraceae</taxon>
        <taxon>Candidatus Defluviibacterium</taxon>
    </lineage>
</organism>
<dbReference type="Pfam" id="PF07837">
    <property type="entry name" value="FTCD_N"/>
    <property type="match status" value="1"/>
</dbReference>
<dbReference type="PANTHER" id="PTHR12234">
    <property type="entry name" value="FORMIMINOTRANSFERASE-CYCLODEAMINASE"/>
    <property type="match status" value="1"/>
</dbReference>
<evidence type="ECO:0000256" key="4">
    <source>
        <dbReference type="ARBA" id="ARBA00008297"/>
    </source>
</evidence>
<comment type="similarity">
    <text evidence="4">In the N-terminal section; belongs to the formiminotransferase family.</text>
</comment>
<evidence type="ECO:0000256" key="18">
    <source>
        <dbReference type="ARBA" id="ARBA00025915"/>
    </source>
</evidence>
<evidence type="ECO:0000256" key="12">
    <source>
        <dbReference type="ARBA" id="ARBA00022954"/>
    </source>
</evidence>
<proteinExistence type="inferred from homology"/>
<evidence type="ECO:0000256" key="10">
    <source>
        <dbReference type="ARBA" id="ARBA00022679"/>
    </source>
</evidence>
<dbReference type="EC" id="4.3.1.4" evidence="7"/>
<evidence type="ECO:0000313" key="22">
    <source>
        <dbReference type="EMBL" id="MBK9716174.1"/>
    </source>
</evidence>
<keyword evidence="9" id="KW-0963">Cytoplasm</keyword>
<dbReference type="InterPro" id="IPR004227">
    <property type="entry name" value="Formiminotransferase_cat"/>
</dbReference>
<evidence type="ECO:0000256" key="1">
    <source>
        <dbReference type="ARBA" id="ARBA00004114"/>
    </source>
</evidence>
<comment type="caution">
    <text evidence="22">The sequence shown here is derived from an EMBL/GenBank/DDBJ whole genome shotgun (WGS) entry which is preliminary data.</text>
</comment>
<evidence type="ECO:0000256" key="9">
    <source>
        <dbReference type="ARBA" id="ARBA00022490"/>
    </source>
</evidence>
<dbReference type="Gene3D" id="3.30.70.670">
    <property type="entry name" value="Formiminotransferase, C-terminal subdomain"/>
    <property type="match status" value="1"/>
</dbReference>
<keyword evidence="11" id="KW-0369">Histidine metabolism</keyword>
<comment type="subcellular location">
    <subcellularLocation>
        <location evidence="1">Cytoplasm</location>
        <location evidence="1">Cytoskeleton</location>
        <location evidence="1">Microtubule organizing center</location>
        <location evidence="1">Centrosome</location>
        <location evidence="1">Centriole</location>
    </subcellularLocation>
    <subcellularLocation>
        <location evidence="2">Golgi apparatus</location>
    </subcellularLocation>
</comment>
<keyword evidence="14" id="KW-0206">Cytoskeleton</keyword>
<dbReference type="Gene3D" id="3.30.990.10">
    <property type="entry name" value="Formiminotransferase, N-terminal subdomain"/>
    <property type="match status" value="1"/>
</dbReference>
<comment type="subunit">
    <text evidence="18">Homooctamer, including four polyglutamate binding sites. The subunits are arranged as a tetramer of dimers, and form a planar ring-shaped structure.</text>
</comment>
<evidence type="ECO:0000256" key="6">
    <source>
        <dbReference type="ARBA" id="ARBA00012252"/>
    </source>
</evidence>
<gene>
    <name evidence="22" type="primary">ftcD</name>
    <name evidence="22" type="ORF">IPO85_01365</name>
</gene>
<evidence type="ECO:0000256" key="17">
    <source>
        <dbReference type="ARBA" id="ARBA00025506"/>
    </source>
</evidence>
<evidence type="ECO:0000256" key="3">
    <source>
        <dbReference type="ARBA" id="ARBA00005082"/>
    </source>
</evidence>
<evidence type="ECO:0000256" key="19">
    <source>
        <dbReference type="ARBA" id="ARBA00030029"/>
    </source>
</evidence>
<evidence type="ECO:0000256" key="15">
    <source>
        <dbReference type="ARBA" id="ARBA00023239"/>
    </source>
</evidence>
<evidence type="ECO:0000256" key="13">
    <source>
        <dbReference type="ARBA" id="ARBA00023034"/>
    </source>
</evidence>
<dbReference type="InterPro" id="IPR012886">
    <property type="entry name" value="Formiminotransferase_N"/>
</dbReference>
<keyword evidence="16" id="KW-0511">Multifunctional enzyme</keyword>
<dbReference type="InterPro" id="IPR013802">
    <property type="entry name" value="Formiminotransferase_C"/>
</dbReference>
<keyword evidence="10 22" id="KW-0808">Transferase</keyword>